<sequence>MMQATKPNDSADIGQTSMVRKLKTKERKRKRNENYEYSNKKRDKGHIEASHSIITLADDTKKISAAKEKEKYDKEI</sequence>
<evidence type="ECO:0000313" key="2">
    <source>
        <dbReference type="EMBL" id="CAK9166933.1"/>
    </source>
</evidence>
<keyword evidence="3" id="KW-1185">Reference proteome</keyword>
<gene>
    <name evidence="2" type="ORF">ILEXP_LOCUS36181</name>
</gene>
<feature type="non-terminal residue" evidence="2">
    <location>
        <position position="76"/>
    </location>
</feature>
<feature type="compositionally biased region" description="Basic and acidic residues" evidence="1">
    <location>
        <begin position="32"/>
        <end position="49"/>
    </location>
</feature>
<reference evidence="2 3" key="1">
    <citation type="submission" date="2024-02" db="EMBL/GenBank/DDBJ databases">
        <authorList>
            <person name="Vignale AGUSTIN F."/>
            <person name="Sosa J E."/>
            <person name="Modenutti C."/>
        </authorList>
    </citation>
    <scope>NUCLEOTIDE SEQUENCE [LARGE SCALE GENOMIC DNA]</scope>
</reference>
<comment type="caution">
    <text evidence="2">The sequence shown here is derived from an EMBL/GenBank/DDBJ whole genome shotgun (WGS) entry which is preliminary data.</text>
</comment>
<feature type="region of interest" description="Disordered" evidence="1">
    <location>
        <begin position="1"/>
        <end position="49"/>
    </location>
</feature>
<evidence type="ECO:0000256" key="1">
    <source>
        <dbReference type="SAM" id="MobiDB-lite"/>
    </source>
</evidence>
<dbReference type="AlphaFoldDB" id="A0ABC8TI22"/>
<evidence type="ECO:0000313" key="3">
    <source>
        <dbReference type="Proteomes" id="UP001642360"/>
    </source>
</evidence>
<accession>A0ABC8TI22</accession>
<feature type="compositionally biased region" description="Basic residues" evidence="1">
    <location>
        <begin position="20"/>
        <end position="31"/>
    </location>
</feature>
<dbReference type="Proteomes" id="UP001642360">
    <property type="component" value="Unassembled WGS sequence"/>
</dbReference>
<feature type="compositionally biased region" description="Polar residues" evidence="1">
    <location>
        <begin position="1"/>
        <end position="18"/>
    </location>
</feature>
<protein>
    <submittedName>
        <fullName evidence="2">Uncharacterized protein</fullName>
    </submittedName>
</protein>
<organism evidence="2 3">
    <name type="scientific">Ilex paraguariensis</name>
    <name type="common">yerba mate</name>
    <dbReference type="NCBI Taxonomy" id="185542"/>
    <lineage>
        <taxon>Eukaryota</taxon>
        <taxon>Viridiplantae</taxon>
        <taxon>Streptophyta</taxon>
        <taxon>Embryophyta</taxon>
        <taxon>Tracheophyta</taxon>
        <taxon>Spermatophyta</taxon>
        <taxon>Magnoliopsida</taxon>
        <taxon>eudicotyledons</taxon>
        <taxon>Gunneridae</taxon>
        <taxon>Pentapetalae</taxon>
        <taxon>asterids</taxon>
        <taxon>campanulids</taxon>
        <taxon>Aquifoliales</taxon>
        <taxon>Aquifoliaceae</taxon>
        <taxon>Ilex</taxon>
    </lineage>
</organism>
<name>A0ABC8TI22_9AQUA</name>
<dbReference type="EMBL" id="CAUOFW020004724">
    <property type="protein sequence ID" value="CAK9166933.1"/>
    <property type="molecule type" value="Genomic_DNA"/>
</dbReference>
<proteinExistence type="predicted"/>